<evidence type="ECO:0000256" key="1">
    <source>
        <dbReference type="SAM" id="MobiDB-lite"/>
    </source>
</evidence>
<organism evidence="3 4">
    <name type="scientific">Bemisia tabaci</name>
    <name type="common">Sweetpotato whitefly</name>
    <name type="synonym">Aleurodes tabaci</name>
    <dbReference type="NCBI Taxonomy" id="7038"/>
    <lineage>
        <taxon>Eukaryota</taxon>
        <taxon>Metazoa</taxon>
        <taxon>Ecdysozoa</taxon>
        <taxon>Arthropoda</taxon>
        <taxon>Hexapoda</taxon>
        <taxon>Insecta</taxon>
        <taxon>Pterygota</taxon>
        <taxon>Neoptera</taxon>
        <taxon>Paraneoptera</taxon>
        <taxon>Hemiptera</taxon>
        <taxon>Sternorrhyncha</taxon>
        <taxon>Aleyrodoidea</taxon>
        <taxon>Aleyrodidae</taxon>
        <taxon>Aleyrodinae</taxon>
        <taxon>Bemisia</taxon>
    </lineage>
</organism>
<dbReference type="EMBL" id="OU963865">
    <property type="protein sequence ID" value="CAH0388255.1"/>
    <property type="molecule type" value="Genomic_DNA"/>
</dbReference>
<dbReference type="Pfam" id="PF19259">
    <property type="entry name" value="Ty3_capsid"/>
    <property type="match status" value="1"/>
</dbReference>
<dbReference type="InterPro" id="IPR045358">
    <property type="entry name" value="Ty3_capsid"/>
</dbReference>
<evidence type="ECO:0000259" key="2">
    <source>
        <dbReference type="Pfam" id="PF19259"/>
    </source>
</evidence>
<feature type="domain" description="Ty3 transposon capsid-like protein" evidence="2">
    <location>
        <begin position="261"/>
        <end position="340"/>
    </location>
</feature>
<feature type="compositionally biased region" description="Polar residues" evidence="1">
    <location>
        <begin position="434"/>
        <end position="446"/>
    </location>
</feature>
<accession>A0A9P0F1R5</accession>
<evidence type="ECO:0000313" key="3">
    <source>
        <dbReference type="EMBL" id="CAH0388255.1"/>
    </source>
</evidence>
<proteinExistence type="predicted"/>
<dbReference type="Proteomes" id="UP001152759">
    <property type="component" value="Chromosome 4"/>
</dbReference>
<name>A0A9P0F1R5_BEMTA</name>
<sequence>MSFSEGYNTRNRHNRRGQFNHVNGAPPPFNFNVTPNFRVPPPNFNARFSAPNPLNNLAQNGQVVFQRPIFSAPQNLGTGRGRGQPTLPYRHPSLHSEYSGSIHSLHSNRSSTPGIPHLTPQVTINSMHPQNSHTPFQQHVTNFDSNNPRQSNFLIPRQQTANPTDVLVSNLLDGINEMKLAFQSEIVALRNEVANKQLSPASIVPSADTVPPASMVPNAVSAPSSSNFNLNVTADEPTNIRIKKESDLGRKFDFRPKFRDLPKYSGKDDDVVNPKEFIQEIDNFFMEADASEISKLSNVSRQLLGDARVWFSAYSSEFKDYQDFKDKFLKHFWGEERQSKVRSSLCVPNQYKPEMGSMTAYFLKRLHVARRLDERIPERSLIRDIVGHFNDEVKWAVTHCNATSVDTVIEKLQALDALNAPSCSSSNTSKPSYQRPNYQKPFSTNL</sequence>
<keyword evidence="4" id="KW-1185">Reference proteome</keyword>
<dbReference type="AlphaFoldDB" id="A0A9P0F1R5"/>
<protein>
    <recommendedName>
        <fullName evidence="2">Ty3 transposon capsid-like protein domain-containing protein</fullName>
    </recommendedName>
</protein>
<feature type="region of interest" description="Disordered" evidence="1">
    <location>
        <begin position="1"/>
        <end position="26"/>
    </location>
</feature>
<feature type="compositionally biased region" description="Low complexity" evidence="1">
    <location>
        <begin position="422"/>
        <end position="432"/>
    </location>
</feature>
<evidence type="ECO:0000313" key="4">
    <source>
        <dbReference type="Proteomes" id="UP001152759"/>
    </source>
</evidence>
<reference evidence="3" key="1">
    <citation type="submission" date="2021-12" db="EMBL/GenBank/DDBJ databases">
        <authorList>
            <person name="King R."/>
        </authorList>
    </citation>
    <scope>NUCLEOTIDE SEQUENCE</scope>
</reference>
<feature type="region of interest" description="Disordered" evidence="1">
    <location>
        <begin position="421"/>
        <end position="446"/>
    </location>
</feature>
<gene>
    <name evidence="3" type="ORF">BEMITA_LOCUS7178</name>
</gene>